<protein>
    <submittedName>
        <fullName evidence="1">Uncharacterized protein</fullName>
    </submittedName>
</protein>
<name>S4PFR1_9NEOP</name>
<accession>S4PFR1</accession>
<reference evidence="1" key="2">
    <citation type="submission" date="2013-05" db="EMBL/GenBank/DDBJ databases">
        <authorList>
            <person name="Carter J.-M."/>
            <person name="Baker S.C."/>
            <person name="Pink R."/>
            <person name="Carter D.R.F."/>
            <person name="Collins A."/>
            <person name="Tomlin J."/>
            <person name="Gibbs M."/>
            <person name="Breuker C.J."/>
        </authorList>
    </citation>
    <scope>NUCLEOTIDE SEQUENCE</scope>
    <source>
        <tissue evidence="1">Ovary</tissue>
    </source>
</reference>
<evidence type="ECO:0000313" key="1">
    <source>
        <dbReference type="EMBL" id="JAA86100.1"/>
    </source>
</evidence>
<dbReference type="AlphaFoldDB" id="S4PFR1"/>
<organism evidence="1">
    <name type="scientific">Pararge aegeria</name>
    <name type="common">speckled wood butterfly</name>
    <dbReference type="NCBI Taxonomy" id="116150"/>
    <lineage>
        <taxon>Eukaryota</taxon>
        <taxon>Metazoa</taxon>
        <taxon>Ecdysozoa</taxon>
        <taxon>Arthropoda</taxon>
        <taxon>Hexapoda</taxon>
        <taxon>Insecta</taxon>
        <taxon>Pterygota</taxon>
        <taxon>Neoptera</taxon>
        <taxon>Endopterygota</taxon>
        <taxon>Lepidoptera</taxon>
        <taxon>Glossata</taxon>
        <taxon>Ditrysia</taxon>
        <taxon>Papilionoidea</taxon>
        <taxon>Nymphalidae</taxon>
        <taxon>Satyrinae</taxon>
        <taxon>Satyrini</taxon>
        <taxon>Parargina</taxon>
        <taxon>Pararge</taxon>
    </lineage>
</organism>
<proteinExistence type="predicted"/>
<reference evidence="1" key="1">
    <citation type="journal article" date="2013" name="BMC Genomics">
        <title>Unscrambling butterfly oogenesis.</title>
        <authorList>
            <person name="Carter J.M."/>
            <person name="Baker S.C."/>
            <person name="Pink R."/>
            <person name="Carter D.R."/>
            <person name="Collins A."/>
            <person name="Tomlin J."/>
            <person name="Gibbs M."/>
            <person name="Breuker C.J."/>
        </authorList>
    </citation>
    <scope>NUCLEOTIDE SEQUENCE</scope>
    <source>
        <tissue evidence="1">Ovary</tissue>
    </source>
</reference>
<sequence length="69" mass="7703">MNRTNLLNLHSAAKIIYRIIDCAVSLHCCKGAIADHIVLEHTGLFSKTCSCFRAAISYRVRVSTIQQLL</sequence>
<dbReference type="EMBL" id="GAIX01006460">
    <property type="protein sequence ID" value="JAA86100.1"/>
    <property type="molecule type" value="Transcribed_RNA"/>
</dbReference>